<gene>
    <name evidence="2" type="ORF">A8806_11053</name>
</gene>
<organism evidence="2 3">
    <name type="scientific">Faecalicatena orotica</name>
    <dbReference type="NCBI Taxonomy" id="1544"/>
    <lineage>
        <taxon>Bacteria</taxon>
        <taxon>Bacillati</taxon>
        <taxon>Bacillota</taxon>
        <taxon>Clostridia</taxon>
        <taxon>Lachnospirales</taxon>
        <taxon>Lachnospiraceae</taxon>
        <taxon>Faecalicatena</taxon>
    </lineage>
</organism>
<protein>
    <submittedName>
        <fullName evidence="2">Uncharacterized protein DUF3343</fullName>
    </submittedName>
</protein>
<evidence type="ECO:0000313" key="2">
    <source>
        <dbReference type="EMBL" id="PWJ27879.1"/>
    </source>
</evidence>
<sequence length="83" mass="9376">MNKRKMRKKELKLVVTFHTTADAMAMEKVCKEQEVPGRLIPVPRVLSAGCGLSWCTELEKREVVSHAMENAGIEMEAMQECLV</sequence>
<dbReference type="AlphaFoldDB" id="A0A2Y9BG25"/>
<dbReference type="InterPro" id="IPR021778">
    <property type="entry name" value="Se/S_carrier-like"/>
</dbReference>
<name>A0A2Y9BG25_9FIRM</name>
<keyword evidence="3" id="KW-1185">Reference proteome</keyword>
<feature type="domain" description="Putative Se/S carrier protein-like" evidence="1">
    <location>
        <begin position="13"/>
        <end position="78"/>
    </location>
</feature>
<dbReference type="Pfam" id="PF11823">
    <property type="entry name" value="Se_S_carrier"/>
    <property type="match status" value="1"/>
</dbReference>
<accession>A0A2Y9BG25</accession>
<reference evidence="2 3" key="1">
    <citation type="submission" date="2018-05" db="EMBL/GenBank/DDBJ databases">
        <title>The Hungate 1000. A catalogue of reference genomes from the rumen microbiome.</title>
        <authorList>
            <person name="Kelly W."/>
        </authorList>
    </citation>
    <scope>NUCLEOTIDE SEQUENCE [LARGE SCALE GENOMIC DNA]</scope>
    <source>
        <strain evidence="2 3">NLAE-zl-C242</strain>
    </source>
</reference>
<comment type="caution">
    <text evidence="2">The sequence shown here is derived from an EMBL/GenBank/DDBJ whole genome shotgun (WGS) entry which is preliminary data.</text>
</comment>
<dbReference type="Proteomes" id="UP000245845">
    <property type="component" value="Unassembled WGS sequence"/>
</dbReference>
<proteinExistence type="predicted"/>
<dbReference type="EMBL" id="QGDL01000010">
    <property type="protein sequence ID" value="PWJ27879.1"/>
    <property type="molecule type" value="Genomic_DNA"/>
</dbReference>
<evidence type="ECO:0000259" key="1">
    <source>
        <dbReference type="Pfam" id="PF11823"/>
    </source>
</evidence>
<evidence type="ECO:0000313" key="3">
    <source>
        <dbReference type="Proteomes" id="UP000245845"/>
    </source>
</evidence>